<dbReference type="AlphaFoldDB" id="A0AAV7WXI5"/>
<name>A0AAV7WXI5_PLEWA</name>
<dbReference type="Proteomes" id="UP001066276">
    <property type="component" value="Chromosome 1_1"/>
</dbReference>
<feature type="compositionally biased region" description="Polar residues" evidence="1">
    <location>
        <begin position="37"/>
        <end position="48"/>
    </location>
</feature>
<keyword evidence="3" id="KW-1185">Reference proteome</keyword>
<feature type="region of interest" description="Disordered" evidence="1">
    <location>
        <begin position="32"/>
        <end position="59"/>
    </location>
</feature>
<evidence type="ECO:0000256" key="1">
    <source>
        <dbReference type="SAM" id="MobiDB-lite"/>
    </source>
</evidence>
<accession>A0AAV7WXI5</accession>
<protein>
    <submittedName>
        <fullName evidence="2">Uncharacterized protein</fullName>
    </submittedName>
</protein>
<proteinExistence type="predicted"/>
<evidence type="ECO:0000313" key="2">
    <source>
        <dbReference type="EMBL" id="KAJ1218842.1"/>
    </source>
</evidence>
<gene>
    <name evidence="2" type="ORF">NDU88_006414</name>
</gene>
<comment type="caution">
    <text evidence="2">The sequence shown here is derived from an EMBL/GenBank/DDBJ whole genome shotgun (WGS) entry which is preliminary data.</text>
</comment>
<organism evidence="2 3">
    <name type="scientific">Pleurodeles waltl</name>
    <name type="common">Iberian ribbed newt</name>
    <dbReference type="NCBI Taxonomy" id="8319"/>
    <lineage>
        <taxon>Eukaryota</taxon>
        <taxon>Metazoa</taxon>
        <taxon>Chordata</taxon>
        <taxon>Craniata</taxon>
        <taxon>Vertebrata</taxon>
        <taxon>Euteleostomi</taxon>
        <taxon>Amphibia</taxon>
        <taxon>Batrachia</taxon>
        <taxon>Caudata</taxon>
        <taxon>Salamandroidea</taxon>
        <taxon>Salamandridae</taxon>
        <taxon>Pleurodelinae</taxon>
        <taxon>Pleurodeles</taxon>
    </lineage>
</organism>
<reference evidence="2" key="1">
    <citation type="journal article" date="2022" name="bioRxiv">
        <title>Sequencing and chromosome-scale assembly of the giantPleurodeles waltlgenome.</title>
        <authorList>
            <person name="Brown T."/>
            <person name="Elewa A."/>
            <person name="Iarovenko S."/>
            <person name="Subramanian E."/>
            <person name="Araus A.J."/>
            <person name="Petzold A."/>
            <person name="Susuki M."/>
            <person name="Suzuki K.-i.T."/>
            <person name="Hayashi T."/>
            <person name="Toyoda A."/>
            <person name="Oliveira C."/>
            <person name="Osipova E."/>
            <person name="Leigh N.D."/>
            <person name="Simon A."/>
            <person name="Yun M.H."/>
        </authorList>
    </citation>
    <scope>NUCLEOTIDE SEQUENCE</scope>
    <source>
        <strain evidence="2">20211129_DDA</strain>
        <tissue evidence="2">Liver</tissue>
    </source>
</reference>
<sequence>MCDRLCGAQLKDMKATLVRSQAKVNVHDQLRGAQPNDMKTTQVGSQAKANAVMRPQQGPRQCRPRLRCFLWVADEATSCSMRLRRR</sequence>
<dbReference type="EMBL" id="JANPWB010000001">
    <property type="protein sequence ID" value="KAJ1218842.1"/>
    <property type="molecule type" value="Genomic_DNA"/>
</dbReference>
<evidence type="ECO:0000313" key="3">
    <source>
        <dbReference type="Proteomes" id="UP001066276"/>
    </source>
</evidence>